<dbReference type="SUPFAM" id="SSF55874">
    <property type="entry name" value="ATPase domain of HSP90 chaperone/DNA topoisomerase II/histidine kinase"/>
    <property type="match status" value="1"/>
</dbReference>
<evidence type="ECO:0000313" key="4">
    <source>
        <dbReference type="Proteomes" id="UP000886851"/>
    </source>
</evidence>
<evidence type="ECO:0000259" key="2">
    <source>
        <dbReference type="Pfam" id="PF13581"/>
    </source>
</evidence>
<keyword evidence="3" id="KW-0067">ATP-binding</keyword>
<dbReference type="GO" id="GO:0005524">
    <property type="term" value="F:ATP binding"/>
    <property type="evidence" value="ECO:0007669"/>
    <property type="project" value="UniProtKB-KW"/>
</dbReference>
<comment type="caution">
    <text evidence="3">The sequence shown here is derived from an EMBL/GenBank/DDBJ whole genome shotgun (WGS) entry which is preliminary data.</text>
</comment>
<dbReference type="Pfam" id="PF13581">
    <property type="entry name" value="HATPase_c_2"/>
    <property type="match status" value="1"/>
</dbReference>
<reference evidence="3" key="2">
    <citation type="submission" date="2021-04" db="EMBL/GenBank/DDBJ databases">
        <authorList>
            <person name="Gilroy R."/>
        </authorList>
    </citation>
    <scope>NUCLEOTIDE SEQUENCE</scope>
    <source>
        <strain evidence="3">Gambia2-208</strain>
    </source>
</reference>
<dbReference type="AlphaFoldDB" id="A0A9D1ZHM9"/>
<gene>
    <name evidence="3" type="ORF">H9824_07640</name>
</gene>
<dbReference type="GO" id="GO:0004674">
    <property type="term" value="F:protein serine/threonine kinase activity"/>
    <property type="evidence" value="ECO:0007669"/>
    <property type="project" value="UniProtKB-KW"/>
</dbReference>
<keyword evidence="1" id="KW-0723">Serine/threonine-protein kinase</keyword>
<keyword evidence="1" id="KW-0808">Transferase</keyword>
<reference evidence="3" key="1">
    <citation type="journal article" date="2021" name="PeerJ">
        <title>Extensive microbial diversity within the chicken gut microbiome revealed by metagenomics and culture.</title>
        <authorList>
            <person name="Gilroy R."/>
            <person name="Ravi A."/>
            <person name="Getino M."/>
            <person name="Pursley I."/>
            <person name="Horton D.L."/>
            <person name="Alikhan N.F."/>
            <person name="Baker D."/>
            <person name="Gharbi K."/>
            <person name="Hall N."/>
            <person name="Watson M."/>
            <person name="Adriaenssens E.M."/>
            <person name="Foster-Nyarko E."/>
            <person name="Jarju S."/>
            <person name="Secka A."/>
            <person name="Antonio M."/>
            <person name="Oren A."/>
            <person name="Chaudhuri R.R."/>
            <person name="La Ragione R."/>
            <person name="Hildebrand F."/>
            <person name="Pallen M.J."/>
        </authorList>
    </citation>
    <scope>NUCLEOTIDE SEQUENCE</scope>
    <source>
        <strain evidence="3">Gambia2-208</strain>
    </source>
</reference>
<dbReference type="CDD" id="cd16936">
    <property type="entry name" value="HATPase_RsbW-like"/>
    <property type="match status" value="1"/>
</dbReference>
<organism evidence="3 4">
    <name type="scientific">Candidatus Bacteroides pullicola</name>
    <dbReference type="NCBI Taxonomy" id="2838475"/>
    <lineage>
        <taxon>Bacteria</taxon>
        <taxon>Pseudomonadati</taxon>
        <taxon>Bacteroidota</taxon>
        <taxon>Bacteroidia</taxon>
        <taxon>Bacteroidales</taxon>
        <taxon>Bacteroidaceae</taxon>
        <taxon>Bacteroides</taxon>
    </lineage>
</organism>
<accession>A0A9D1ZHM9</accession>
<keyword evidence="1" id="KW-0418">Kinase</keyword>
<dbReference type="InterPro" id="IPR050267">
    <property type="entry name" value="Anti-sigma-factor_SerPK"/>
</dbReference>
<sequence>MKELYFQPIAQRAEEIIDAILRTPEVASCPKESYAIHLVCEELVVNVVSYAYADEAEGYLKIQIEKADGMIAIRFIDGGVAFNPLERDMPDVSLSMEERQIGGLGIFLTVQMMDEVQYERINNENVVTIKKRISDEK</sequence>
<proteinExistence type="predicted"/>
<evidence type="ECO:0000313" key="3">
    <source>
        <dbReference type="EMBL" id="HIY88559.1"/>
    </source>
</evidence>
<keyword evidence="3" id="KW-0547">Nucleotide-binding</keyword>
<dbReference type="PANTHER" id="PTHR35526:SF6">
    <property type="entry name" value="SLR1861 PROTEIN"/>
    <property type="match status" value="1"/>
</dbReference>
<dbReference type="PANTHER" id="PTHR35526">
    <property type="entry name" value="ANTI-SIGMA-F FACTOR RSBW-RELATED"/>
    <property type="match status" value="1"/>
</dbReference>
<name>A0A9D1ZHM9_9BACE</name>
<dbReference type="Gene3D" id="3.30.565.10">
    <property type="entry name" value="Histidine kinase-like ATPase, C-terminal domain"/>
    <property type="match status" value="1"/>
</dbReference>
<feature type="domain" description="Histidine kinase/HSP90-like ATPase" evidence="2">
    <location>
        <begin position="22"/>
        <end position="131"/>
    </location>
</feature>
<evidence type="ECO:0000256" key="1">
    <source>
        <dbReference type="ARBA" id="ARBA00022527"/>
    </source>
</evidence>
<dbReference type="Proteomes" id="UP000886851">
    <property type="component" value="Unassembled WGS sequence"/>
</dbReference>
<dbReference type="InterPro" id="IPR003594">
    <property type="entry name" value="HATPase_dom"/>
</dbReference>
<dbReference type="InterPro" id="IPR036890">
    <property type="entry name" value="HATPase_C_sf"/>
</dbReference>
<protein>
    <submittedName>
        <fullName evidence="3">ATP-binding protein</fullName>
    </submittedName>
</protein>
<dbReference type="EMBL" id="DXCV01000051">
    <property type="protein sequence ID" value="HIY88559.1"/>
    <property type="molecule type" value="Genomic_DNA"/>
</dbReference>